<keyword evidence="8" id="KW-0746">Sphingolipid metabolism</keyword>
<reference evidence="13 14" key="1">
    <citation type="journal article" date="2019" name="Int. J. Syst. Evol. Microbiol.">
        <title>The Global Catalogue of Microorganisms (GCM) 10K type strain sequencing project: providing services to taxonomists for standard genome sequencing and annotation.</title>
        <authorList>
            <consortium name="The Broad Institute Genomics Platform"/>
            <consortium name="The Broad Institute Genome Sequencing Center for Infectious Disease"/>
            <person name="Wu L."/>
            <person name="Ma J."/>
        </authorList>
    </citation>
    <scope>NUCLEOTIDE SEQUENCE [LARGE SCALE GENOMIC DNA]</scope>
    <source>
        <strain evidence="13 14">JCM 16014</strain>
    </source>
</reference>
<dbReference type="PANTHER" id="PTHR16320:SF24">
    <property type="entry name" value="PHOSPHODIESTERASE, PUTATIVE-RELATED"/>
    <property type="match status" value="1"/>
</dbReference>
<dbReference type="InterPro" id="IPR005135">
    <property type="entry name" value="Endo/exonuclease/phosphatase"/>
</dbReference>
<dbReference type="RefSeq" id="WP_344664945.1">
    <property type="nucleotide sequence ID" value="NZ_BAAAQN010000007.1"/>
</dbReference>
<evidence type="ECO:0000313" key="14">
    <source>
        <dbReference type="Proteomes" id="UP001500751"/>
    </source>
</evidence>
<organism evidence="13 14">
    <name type="scientific">Catenulispora yoronensis</name>
    <dbReference type="NCBI Taxonomy" id="450799"/>
    <lineage>
        <taxon>Bacteria</taxon>
        <taxon>Bacillati</taxon>
        <taxon>Actinomycetota</taxon>
        <taxon>Actinomycetes</taxon>
        <taxon>Catenulisporales</taxon>
        <taxon>Catenulisporaceae</taxon>
        <taxon>Catenulispora</taxon>
    </lineage>
</organism>
<evidence type="ECO:0000256" key="1">
    <source>
        <dbReference type="ARBA" id="ARBA00004141"/>
    </source>
</evidence>
<keyword evidence="10" id="KW-0443">Lipid metabolism</keyword>
<keyword evidence="4" id="KW-0812">Transmembrane</keyword>
<evidence type="ECO:0000256" key="10">
    <source>
        <dbReference type="ARBA" id="ARBA00023098"/>
    </source>
</evidence>
<comment type="pathway">
    <text evidence="3">Sphingolipid metabolism.</text>
</comment>
<comment type="subcellular location">
    <subcellularLocation>
        <location evidence="1">Membrane</location>
        <topology evidence="1">Multi-pass membrane protein</topology>
    </subcellularLocation>
</comment>
<name>A0ABN2TU14_9ACTN</name>
<dbReference type="EMBL" id="BAAAQN010000007">
    <property type="protein sequence ID" value="GAA2020706.1"/>
    <property type="molecule type" value="Genomic_DNA"/>
</dbReference>
<comment type="pathway">
    <text evidence="2">Lipid metabolism; sphingolipid metabolism.</text>
</comment>
<dbReference type="SUPFAM" id="SSF56219">
    <property type="entry name" value="DNase I-like"/>
    <property type="match status" value="1"/>
</dbReference>
<keyword evidence="14" id="KW-1185">Reference proteome</keyword>
<evidence type="ECO:0000256" key="5">
    <source>
        <dbReference type="ARBA" id="ARBA00022723"/>
    </source>
</evidence>
<evidence type="ECO:0000256" key="4">
    <source>
        <dbReference type="ARBA" id="ARBA00022692"/>
    </source>
</evidence>
<protein>
    <recommendedName>
        <fullName evidence="12">Endonuclease/exonuclease/phosphatase domain-containing protein</fullName>
    </recommendedName>
</protein>
<evidence type="ECO:0000256" key="7">
    <source>
        <dbReference type="ARBA" id="ARBA00022842"/>
    </source>
</evidence>
<dbReference type="InterPro" id="IPR036691">
    <property type="entry name" value="Endo/exonu/phosph_ase_sf"/>
</dbReference>
<keyword evidence="6" id="KW-0378">Hydrolase</keyword>
<dbReference type="Gene3D" id="3.60.10.10">
    <property type="entry name" value="Endonuclease/exonuclease/phosphatase"/>
    <property type="match status" value="1"/>
</dbReference>
<proteinExistence type="predicted"/>
<evidence type="ECO:0000256" key="6">
    <source>
        <dbReference type="ARBA" id="ARBA00022801"/>
    </source>
</evidence>
<sequence length="252" mass="27900">MRQVRILSFNTLYNAAPKVRLRALAETLAESDYDVVCLQELWILRNFRMFRSLTTDSFPYAAHGLRFPTVAGGLLTLSRIPLVGHRYVTVAEKQPWRRETLLRKGVLITRLAVDGEFLTVANTHLSANHHSDWSKAAPFTKVQERELATLAGHLRKVDSGEPVVVVGDFNVPRDSWLFEGFLANSGLRDVFEGDAATTFRPVPGWDGAALDQVAVSPGLKASAEVVLKDKVRTVDGQDRYLSDHYGVAAAIG</sequence>
<keyword evidence="5" id="KW-0479">Metal-binding</keyword>
<evidence type="ECO:0000256" key="2">
    <source>
        <dbReference type="ARBA" id="ARBA00004760"/>
    </source>
</evidence>
<evidence type="ECO:0000313" key="13">
    <source>
        <dbReference type="EMBL" id="GAA2020706.1"/>
    </source>
</evidence>
<dbReference type="InterPro" id="IPR038772">
    <property type="entry name" value="Sph/SMPD2-like"/>
</dbReference>
<keyword evidence="7" id="KW-0460">Magnesium</keyword>
<comment type="caution">
    <text evidence="13">The sequence shown here is derived from an EMBL/GenBank/DDBJ whole genome shotgun (WGS) entry which is preliminary data.</text>
</comment>
<feature type="domain" description="Endonuclease/exonuclease/phosphatase" evidence="12">
    <location>
        <begin position="7"/>
        <end position="244"/>
    </location>
</feature>
<keyword evidence="9" id="KW-1133">Transmembrane helix</keyword>
<keyword evidence="11" id="KW-0472">Membrane</keyword>
<gene>
    <name evidence="13" type="ORF">GCM10009839_16850</name>
</gene>
<evidence type="ECO:0000256" key="9">
    <source>
        <dbReference type="ARBA" id="ARBA00022989"/>
    </source>
</evidence>
<dbReference type="PANTHER" id="PTHR16320">
    <property type="entry name" value="SPHINGOMYELINASE FAMILY MEMBER"/>
    <property type="match status" value="1"/>
</dbReference>
<dbReference type="Proteomes" id="UP001500751">
    <property type="component" value="Unassembled WGS sequence"/>
</dbReference>
<accession>A0ABN2TU14</accession>
<dbReference type="Pfam" id="PF03372">
    <property type="entry name" value="Exo_endo_phos"/>
    <property type="match status" value="1"/>
</dbReference>
<evidence type="ECO:0000256" key="3">
    <source>
        <dbReference type="ARBA" id="ARBA00004991"/>
    </source>
</evidence>
<evidence type="ECO:0000256" key="8">
    <source>
        <dbReference type="ARBA" id="ARBA00022919"/>
    </source>
</evidence>
<evidence type="ECO:0000256" key="11">
    <source>
        <dbReference type="ARBA" id="ARBA00023136"/>
    </source>
</evidence>
<evidence type="ECO:0000259" key="12">
    <source>
        <dbReference type="Pfam" id="PF03372"/>
    </source>
</evidence>